<proteinExistence type="predicted"/>
<dbReference type="AlphaFoldDB" id="K4CJJ9"/>
<dbReference type="eggNOG" id="KOG1865">
    <property type="taxonomic scope" value="Eukaryota"/>
</dbReference>
<evidence type="ECO:0000313" key="2">
    <source>
        <dbReference type="Proteomes" id="UP000004994"/>
    </source>
</evidence>
<organism evidence="1">
    <name type="scientific">Solanum lycopersicum</name>
    <name type="common">Tomato</name>
    <name type="synonym">Lycopersicon esculentum</name>
    <dbReference type="NCBI Taxonomy" id="4081"/>
    <lineage>
        <taxon>Eukaryota</taxon>
        <taxon>Viridiplantae</taxon>
        <taxon>Streptophyta</taxon>
        <taxon>Embryophyta</taxon>
        <taxon>Tracheophyta</taxon>
        <taxon>Spermatophyta</taxon>
        <taxon>Magnoliopsida</taxon>
        <taxon>eudicotyledons</taxon>
        <taxon>Gunneridae</taxon>
        <taxon>Pentapetalae</taxon>
        <taxon>asterids</taxon>
        <taxon>lamiids</taxon>
        <taxon>Solanales</taxon>
        <taxon>Solanaceae</taxon>
        <taxon>Solanoideae</taxon>
        <taxon>Solaneae</taxon>
        <taxon>Solanum</taxon>
        <taxon>Solanum subgen. Lycopersicon</taxon>
    </lineage>
</organism>
<keyword evidence="2" id="KW-1185">Reference proteome</keyword>
<dbReference type="HOGENOM" id="CLU_1186728_0_0_1"/>
<dbReference type="InterPro" id="IPR038765">
    <property type="entry name" value="Papain-like_cys_pep_sf"/>
</dbReference>
<dbReference type="InterPro" id="IPR050164">
    <property type="entry name" value="Peptidase_C19"/>
</dbReference>
<evidence type="ECO:0000313" key="1">
    <source>
        <dbReference type="EnsemblPlants" id="Solyc08g021790.1.1"/>
    </source>
</evidence>
<dbReference type="Proteomes" id="UP000004994">
    <property type="component" value="Chromosome 8"/>
</dbReference>
<dbReference type="Gene3D" id="3.90.70.10">
    <property type="entry name" value="Cysteine proteinases"/>
    <property type="match status" value="2"/>
</dbReference>
<dbReference type="PANTHER" id="PTHR24006:SF747">
    <property type="entry name" value="UBIQUITIN CARBOXYL-TERMINAL HYDROLASE 20"/>
    <property type="match status" value="1"/>
</dbReference>
<dbReference type="GO" id="GO:0005829">
    <property type="term" value="C:cytosol"/>
    <property type="evidence" value="ECO:0000318"/>
    <property type="project" value="GO_Central"/>
</dbReference>
<dbReference type="EnsemblPlants" id="Solyc08g021790.1.1">
    <property type="protein sequence ID" value="Solyc08g021790.1.1"/>
    <property type="gene ID" value="Solyc08g021790.1"/>
</dbReference>
<sequence>MGNLGNTCFVNAVVQSFMQTIVLFKLLGSIDHISPCDNKFSPDFSWYQQEDSHEFLYCSLNKLENCFYNLELQICGGGLWWCKTHGPFEKQLLVYRAPFVASLDFEIFKNNGLVVNKVYKYVSFSLELDMLLYTSKINNVVFVEEDFVLAKEAYIIFYAKRGTPWFFDYIQIHNPFIKLVVPTSPCFPNNHAFHVGESNNGDEETSMKYEHNKTNDSDSRGKLIFYSISAFSLF</sequence>
<dbReference type="PhylomeDB" id="K4CJJ9"/>
<protein>
    <recommendedName>
        <fullName evidence="3">USP domain-containing protein</fullName>
    </recommendedName>
</protein>
<dbReference type="Gramene" id="Solyc08g021790.1.1">
    <property type="protein sequence ID" value="Solyc08g021790.1.1"/>
    <property type="gene ID" value="Solyc08g021790.1"/>
</dbReference>
<dbReference type="PaxDb" id="4081-Solyc08g021790.1.1"/>
<dbReference type="GO" id="GO:0005634">
    <property type="term" value="C:nucleus"/>
    <property type="evidence" value="ECO:0000318"/>
    <property type="project" value="GO_Central"/>
</dbReference>
<dbReference type="STRING" id="4081.K4CJJ9"/>
<evidence type="ECO:0008006" key="3">
    <source>
        <dbReference type="Google" id="ProtNLM"/>
    </source>
</evidence>
<dbReference type="GO" id="GO:0031647">
    <property type="term" value="P:regulation of protein stability"/>
    <property type="evidence" value="ECO:0000318"/>
    <property type="project" value="GO_Central"/>
</dbReference>
<accession>K4CJJ9</accession>
<dbReference type="GO" id="GO:0004843">
    <property type="term" value="F:cysteine-type deubiquitinase activity"/>
    <property type="evidence" value="ECO:0000318"/>
    <property type="project" value="GO_Central"/>
</dbReference>
<reference evidence="1" key="2">
    <citation type="submission" date="2015-06" db="UniProtKB">
        <authorList>
            <consortium name="EnsemblPlants"/>
        </authorList>
    </citation>
    <scope>IDENTIFICATION</scope>
    <source>
        <strain evidence="1">cv. Heinz 1706</strain>
    </source>
</reference>
<dbReference type="SUPFAM" id="SSF54001">
    <property type="entry name" value="Cysteine proteinases"/>
    <property type="match status" value="1"/>
</dbReference>
<dbReference type="PANTHER" id="PTHR24006">
    <property type="entry name" value="UBIQUITIN CARBOXYL-TERMINAL HYDROLASE"/>
    <property type="match status" value="1"/>
</dbReference>
<reference evidence="1" key="1">
    <citation type="journal article" date="2012" name="Nature">
        <title>The tomato genome sequence provides insights into fleshy fruit evolution.</title>
        <authorList>
            <consortium name="Tomato Genome Consortium"/>
        </authorList>
    </citation>
    <scope>NUCLEOTIDE SEQUENCE [LARGE SCALE GENOMIC DNA]</scope>
    <source>
        <strain evidence="1">cv. Heinz 1706</strain>
    </source>
</reference>
<dbReference type="InParanoid" id="K4CJJ9"/>
<name>K4CJJ9_SOLLC</name>